<comment type="caution">
    <text evidence="2">The sequence shown here is derived from an EMBL/GenBank/DDBJ whole genome shotgun (WGS) entry which is preliminary data.</text>
</comment>
<protein>
    <submittedName>
        <fullName evidence="2">Uncharacterized protein</fullName>
    </submittedName>
</protein>
<evidence type="ECO:0000256" key="1">
    <source>
        <dbReference type="SAM" id="MobiDB-lite"/>
    </source>
</evidence>
<reference evidence="2 3" key="1">
    <citation type="submission" date="2024-02" db="EMBL/GenBank/DDBJ databases">
        <title>Chromosome-scale genome assembly of the rough periwinkle Littorina saxatilis.</title>
        <authorList>
            <person name="De Jode A."/>
            <person name="Faria R."/>
            <person name="Formenti G."/>
            <person name="Sims Y."/>
            <person name="Smith T.P."/>
            <person name="Tracey A."/>
            <person name="Wood J.M.D."/>
            <person name="Zagrodzka Z.B."/>
            <person name="Johannesson K."/>
            <person name="Butlin R.K."/>
            <person name="Leder E.H."/>
        </authorList>
    </citation>
    <scope>NUCLEOTIDE SEQUENCE [LARGE SCALE GENOMIC DNA]</scope>
    <source>
        <strain evidence="2">Snail1</strain>
        <tissue evidence="2">Muscle</tissue>
    </source>
</reference>
<feature type="compositionally biased region" description="Basic and acidic residues" evidence="1">
    <location>
        <begin position="293"/>
        <end position="308"/>
    </location>
</feature>
<dbReference type="AlphaFoldDB" id="A0AAN9B057"/>
<sequence length="323" mass="36190">MERILTELHHGNFNPIVPLSDLSTPEQEEPPSLPADSCLKQITPIPQASQRNTPTSSKATTPVGQLMPARKKGPLELSRISLIGTPMINRPCSEIFDDDLFHFTPKYPARGKVMTSSANDLLEEKPPKQQEENTQEEHQKPLHAAVDLMKPTTPPIGHHHRSRSDLTDSILIQNKWLKYEEIKRKERKNLEGENAPLAEPESSLTLATLNLEDMRARRRVSDQMQLNTGPVLFMPQGHKDRKGDKKGGIGSFFSRLSRAVLKPRNATTNVEINILRPSQLPEKGKTTKASSEGVDKENFVGGAEDPKRSSKRMGRFRLNKQPA</sequence>
<organism evidence="2 3">
    <name type="scientific">Littorina saxatilis</name>
    <dbReference type="NCBI Taxonomy" id="31220"/>
    <lineage>
        <taxon>Eukaryota</taxon>
        <taxon>Metazoa</taxon>
        <taxon>Spiralia</taxon>
        <taxon>Lophotrochozoa</taxon>
        <taxon>Mollusca</taxon>
        <taxon>Gastropoda</taxon>
        <taxon>Caenogastropoda</taxon>
        <taxon>Littorinimorpha</taxon>
        <taxon>Littorinoidea</taxon>
        <taxon>Littorinidae</taxon>
        <taxon>Littorina</taxon>
    </lineage>
</organism>
<feature type="region of interest" description="Disordered" evidence="1">
    <location>
        <begin position="15"/>
        <end position="66"/>
    </location>
</feature>
<feature type="region of interest" description="Disordered" evidence="1">
    <location>
        <begin position="230"/>
        <end position="249"/>
    </location>
</feature>
<feature type="compositionally biased region" description="Basic residues" evidence="1">
    <location>
        <begin position="309"/>
        <end position="323"/>
    </location>
</feature>
<dbReference type="EMBL" id="JBAMIC010000013">
    <property type="protein sequence ID" value="KAK7096746.1"/>
    <property type="molecule type" value="Genomic_DNA"/>
</dbReference>
<feature type="compositionally biased region" description="Polar residues" evidence="1">
    <location>
        <begin position="44"/>
        <end position="63"/>
    </location>
</feature>
<dbReference type="Proteomes" id="UP001374579">
    <property type="component" value="Unassembled WGS sequence"/>
</dbReference>
<accession>A0AAN9B057</accession>
<proteinExistence type="predicted"/>
<evidence type="ECO:0000313" key="2">
    <source>
        <dbReference type="EMBL" id="KAK7096746.1"/>
    </source>
</evidence>
<evidence type="ECO:0000313" key="3">
    <source>
        <dbReference type="Proteomes" id="UP001374579"/>
    </source>
</evidence>
<name>A0AAN9B057_9CAEN</name>
<gene>
    <name evidence="2" type="ORF">V1264_003813</name>
</gene>
<feature type="region of interest" description="Disordered" evidence="1">
    <location>
        <begin position="277"/>
        <end position="323"/>
    </location>
</feature>
<feature type="compositionally biased region" description="Basic and acidic residues" evidence="1">
    <location>
        <begin position="237"/>
        <end position="247"/>
    </location>
</feature>
<keyword evidence="3" id="KW-1185">Reference proteome</keyword>